<evidence type="ECO:0000313" key="10">
    <source>
        <dbReference type="EMBL" id="MDF3838461.1"/>
    </source>
</evidence>
<evidence type="ECO:0000256" key="2">
    <source>
        <dbReference type="ARBA" id="ARBA00001089"/>
    </source>
</evidence>
<dbReference type="SUPFAM" id="SSF56235">
    <property type="entry name" value="N-terminal nucleophile aminohydrolases (Ntn hydrolases)"/>
    <property type="match status" value="1"/>
</dbReference>
<dbReference type="InterPro" id="IPR043138">
    <property type="entry name" value="GGT_lsub"/>
</dbReference>
<keyword evidence="5 9" id="KW-0378">Hydrolase</keyword>
<comment type="pathway">
    <text evidence="9">Sulfur metabolism; glutathione metabolism.</text>
</comment>
<comment type="catalytic activity">
    <reaction evidence="1 9">
        <text>an S-substituted glutathione + H2O = an S-substituted L-cysteinylglycine + L-glutamate</text>
        <dbReference type="Rhea" id="RHEA:59468"/>
        <dbReference type="ChEBI" id="CHEBI:15377"/>
        <dbReference type="ChEBI" id="CHEBI:29985"/>
        <dbReference type="ChEBI" id="CHEBI:90779"/>
        <dbReference type="ChEBI" id="CHEBI:143103"/>
        <dbReference type="EC" id="3.4.19.13"/>
    </reaction>
</comment>
<gene>
    <name evidence="10" type="primary">ggt</name>
    <name evidence="10" type="ORF">P3W85_36840</name>
</gene>
<dbReference type="Gene3D" id="3.60.20.40">
    <property type="match status" value="1"/>
</dbReference>
<keyword evidence="4 9" id="KW-0808">Transferase</keyword>
<keyword evidence="11" id="KW-1185">Reference proteome</keyword>
<dbReference type="PANTHER" id="PTHR43199:SF1">
    <property type="entry name" value="GLUTATHIONE HYDROLASE PROENZYME"/>
    <property type="match status" value="1"/>
</dbReference>
<evidence type="ECO:0000256" key="7">
    <source>
        <dbReference type="ARBA" id="ARBA00023315"/>
    </source>
</evidence>
<organism evidence="10 11">
    <name type="scientific">Cupriavidus basilensis</name>
    <dbReference type="NCBI Taxonomy" id="68895"/>
    <lineage>
        <taxon>Bacteria</taxon>
        <taxon>Pseudomonadati</taxon>
        <taxon>Pseudomonadota</taxon>
        <taxon>Betaproteobacteria</taxon>
        <taxon>Burkholderiales</taxon>
        <taxon>Burkholderiaceae</taxon>
        <taxon>Cupriavidus</taxon>
    </lineage>
</organism>
<evidence type="ECO:0000256" key="1">
    <source>
        <dbReference type="ARBA" id="ARBA00001049"/>
    </source>
</evidence>
<reference evidence="10 11" key="1">
    <citation type="submission" date="2023-03" db="EMBL/GenBank/DDBJ databases">
        <title>Draft assemblies of triclosan tolerant bacteria isolated from returned activated sludge.</title>
        <authorList>
            <person name="Van Hamelsveld S."/>
        </authorList>
    </citation>
    <scope>NUCLEOTIDE SEQUENCE [LARGE SCALE GENOMIC DNA]</scope>
    <source>
        <strain evidence="10 11">GW210010_S58</strain>
    </source>
</reference>
<dbReference type="InterPro" id="IPR051792">
    <property type="entry name" value="GGT_bact"/>
</dbReference>
<evidence type="ECO:0000256" key="5">
    <source>
        <dbReference type="ARBA" id="ARBA00022801"/>
    </source>
</evidence>
<dbReference type="Pfam" id="PF01019">
    <property type="entry name" value="G_glu_transpept"/>
    <property type="match status" value="1"/>
</dbReference>
<dbReference type="Proteomes" id="UP001216674">
    <property type="component" value="Unassembled WGS sequence"/>
</dbReference>
<dbReference type="EC" id="2.3.2.2" evidence="9"/>
<dbReference type="InterPro" id="IPR029055">
    <property type="entry name" value="Ntn_hydrolases_N"/>
</dbReference>
<evidence type="ECO:0000256" key="3">
    <source>
        <dbReference type="ARBA" id="ARBA00009381"/>
    </source>
</evidence>
<dbReference type="PANTHER" id="PTHR43199">
    <property type="entry name" value="GLUTATHIONE HYDROLASE"/>
    <property type="match status" value="1"/>
</dbReference>
<keyword evidence="9" id="KW-0317">Glutathione biosynthesis</keyword>
<comment type="PTM">
    <text evidence="9">Cleaved by autocatalysis into a large and a small subunit.</text>
</comment>
<evidence type="ECO:0000313" key="11">
    <source>
        <dbReference type="Proteomes" id="UP001216674"/>
    </source>
</evidence>
<comment type="caution">
    <text evidence="10">The sequence shown here is derived from an EMBL/GenBank/DDBJ whole genome shotgun (WGS) entry which is preliminary data.</text>
</comment>
<comment type="similarity">
    <text evidence="3 9">Belongs to the gamma-glutamyltransferase family.</text>
</comment>
<evidence type="ECO:0000256" key="6">
    <source>
        <dbReference type="ARBA" id="ARBA00023145"/>
    </source>
</evidence>
<sequence>MRKTYRAMVCAPQPEATEAGLDILMAGGNAVDAAVATGLVQSVVDPLMCGIAGFGSMAVYLPERQTHLYLDFHARAPNSARADMWVSHLRGEARDGFGFILKDYVNELGYESIAVPGTLKAFHEAQREYGVLPWAAVVQPAIDWARRGWTVRPHVRDFWSMGGEMGHAPHSERLVWSKSGRALYCRDDGTPKEVNERVVNPDYADTLELIAREGADVFYIGELAQRMVEDIRRHGGRISLTDLANYRVLRHKPLRGTYRDYEVTTNHPPGGGVMLLQMLNVLENFDLRAIGHNTAEYLRVMSETMKRSSADKDRYLGDPAFFNVPYERLVDKAQAARYADAIKRGEVAHVPRVNAGTPTKDTTQVSVVDRSGNCVSMTHSLGLPSGAITDHLGFMYNGCMAQFDPRPGSAASIAPGKARFSSMCPSILFQEGKPVMVIGAPGATQIVMGVLQAILNVLEFGMNMTEAVSAPRFSSTSDVIDIANRIPHRVSQALGAMGYEVLRDARTYGFASIHGIRVTSEGLEGGADPNHDGCWMGL</sequence>
<keyword evidence="6 9" id="KW-0865">Zymogen</keyword>
<dbReference type="PRINTS" id="PR01210">
    <property type="entry name" value="GGTRANSPTASE"/>
</dbReference>
<comment type="catalytic activity">
    <reaction evidence="8 9">
        <text>an N-terminal (5-L-glutamyl)-[peptide] + an alpha-amino acid = 5-L-glutamyl amino acid + an N-terminal L-alpha-aminoacyl-[peptide]</text>
        <dbReference type="Rhea" id="RHEA:23904"/>
        <dbReference type="Rhea" id="RHEA-COMP:9780"/>
        <dbReference type="Rhea" id="RHEA-COMP:9795"/>
        <dbReference type="ChEBI" id="CHEBI:77644"/>
        <dbReference type="ChEBI" id="CHEBI:78597"/>
        <dbReference type="ChEBI" id="CHEBI:78599"/>
        <dbReference type="ChEBI" id="CHEBI:78608"/>
        <dbReference type="EC" id="2.3.2.2"/>
    </reaction>
</comment>
<dbReference type="EC" id="3.4.19.13" evidence="9"/>
<dbReference type="EMBL" id="JARJLM010000593">
    <property type="protein sequence ID" value="MDF3838461.1"/>
    <property type="molecule type" value="Genomic_DNA"/>
</dbReference>
<comment type="catalytic activity">
    <reaction evidence="2 9">
        <text>glutathione + H2O = L-cysteinylglycine + L-glutamate</text>
        <dbReference type="Rhea" id="RHEA:28807"/>
        <dbReference type="ChEBI" id="CHEBI:15377"/>
        <dbReference type="ChEBI" id="CHEBI:29985"/>
        <dbReference type="ChEBI" id="CHEBI:57925"/>
        <dbReference type="ChEBI" id="CHEBI:61694"/>
        <dbReference type="EC" id="3.4.19.13"/>
    </reaction>
</comment>
<dbReference type="GO" id="GO:0103068">
    <property type="term" value="F:leukotriene C4 gamma-glutamyl transferase activity"/>
    <property type="evidence" value="ECO:0007669"/>
    <property type="project" value="UniProtKB-EC"/>
</dbReference>
<dbReference type="InterPro" id="IPR043137">
    <property type="entry name" value="GGT_ssub_C"/>
</dbReference>
<evidence type="ECO:0000256" key="4">
    <source>
        <dbReference type="ARBA" id="ARBA00022679"/>
    </source>
</evidence>
<proteinExistence type="inferred from homology"/>
<accession>A0ABT6B0Q3</accession>
<dbReference type="Gene3D" id="1.10.246.130">
    <property type="match status" value="1"/>
</dbReference>
<name>A0ABT6B0Q3_9BURK</name>
<comment type="subunit">
    <text evidence="9">This enzyme consists of two polypeptide chains, which are synthesized in precursor form from a single polypeptide.</text>
</comment>
<evidence type="ECO:0000256" key="9">
    <source>
        <dbReference type="RuleBase" id="RU368036"/>
    </source>
</evidence>
<dbReference type="InterPro" id="IPR000101">
    <property type="entry name" value="GGT_peptidase"/>
</dbReference>
<keyword evidence="7 9" id="KW-0012">Acyltransferase</keyword>
<evidence type="ECO:0000256" key="8">
    <source>
        <dbReference type="ARBA" id="ARBA00047417"/>
    </source>
</evidence>
<dbReference type="NCBIfam" id="TIGR00066">
    <property type="entry name" value="g_glut_trans"/>
    <property type="match status" value="1"/>
</dbReference>
<protein>
    <recommendedName>
        <fullName evidence="9">Glutathione hydrolase proenzyme</fullName>
        <ecNumber evidence="9">2.3.2.2</ecNumber>
        <ecNumber evidence="9">3.4.19.13</ecNumber>
    </recommendedName>
    <component>
        <recommendedName>
            <fullName evidence="9">Glutathione hydrolase large chain</fullName>
        </recommendedName>
    </component>
    <component>
        <recommendedName>
            <fullName evidence="9">Glutathione hydrolase small chain</fullName>
        </recommendedName>
    </component>
</protein>